<reference evidence="2" key="2">
    <citation type="journal article" date="2020" name="Nat. Commun.">
        <title>Large-scale genome sequencing of mycorrhizal fungi provides insights into the early evolution of symbiotic traits.</title>
        <authorList>
            <person name="Miyauchi S."/>
            <person name="Kiss E."/>
            <person name="Kuo A."/>
            <person name="Drula E."/>
            <person name="Kohler A."/>
            <person name="Sanchez-Garcia M."/>
            <person name="Morin E."/>
            <person name="Andreopoulos B."/>
            <person name="Barry K.W."/>
            <person name="Bonito G."/>
            <person name="Buee M."/>
            <person name="Carver A."/>
            <person name="Chen C."/>
            <person name="Cichocki N."/>
            <person name="Clum A."/>
            <person name="Culley D."/>
            <person name="Crous P.W."/>
            <person name="Fauchery L."/>
            <person name="Girlanda M."/>
            <person name="Hayes R.D."/>
            <person name="Keri Z."/>
            <person name="LaButti K."/>
            <person name="Lipzen A."/>
            <person name="Lombard V."/>
            <person name="Magnuson J."/>
            <person name="Maillard F."/>
            <person name="Murat C."/>
            <person name="Nolan M."/>
            <person name="Ohm R.A."/>
            <person name="Pangilinan J."/>
            <person name="Pereira M.F."/>
            <person name="Perotto S."/>
            <person name="Peter M."/>
            <person name="Pfister S."/>
            <person name="Riley R."/>
            <person name="Sitrit Y."/>
            <person name="Stielow J.B."/>
            <person name="Szollosi G."/>
            <person name="Zifcakova L."/>
            <person name="Stursova M."/>
            <person name="Spatafora J.W."/>
            <person name="Tedersoo L."/>
            <person name="Vaario L.M."/>
            <person name="Yamada A."/>
            <person name="Yan M."/>
            <person name="Wang P."/>
            <person name="Xu J."/>
            <person name="Bruns T."/>
            <person name="Baldrian P."/>
            <person name="Vilgalys R."/>
            <person name="Dunand C."/>
            <person name="Henrissat B."/>
            <person name="Grigoriev I.V."/>
            <person name="Hibbett D."/>
            <person name="Nagy L.G."/>
            <person name="Martin F.M."/>
        </authorList>
    </citation>
    <scope>NUCLEOTIDE SEQUENCE</scope>
    <source>
        <strain evidence="2">Prilba</strain>
    </source>
</reference>
<keyword evidence="3" id="KW-1185">Reference proteome</keyword>
<proteinExistence type="inferred from homology"/>
<dbReference type="Pfam" id="PF00106">
    <property type="entry name" value="adh_short"/>
    <property type="match status" value="1"/>
</dbReference>
<dbReference type="InterPro" id="IPR002347">
    <property type="entry name" value="SDR_fam"/>
</dbReference>
<dbReference type="GO" id="GO:0016491">
    <property type="term" value="F:oxidoreductase activity"/>
    <property type="evidence" value="ECO:0007669"/>
    <property type="project" value="TreeGrafter"/>
</dbReference>
<dbReference type="OrthoDB" id="5296at2759"/>
<dbReference type="InterPro" id="IPR036291">
    <property type="entry name" value="NAD(P)-bd_dom_sf"/>
</dbReference>
<comment type="similarity">
    <text evidence="1">Belongs to the short-chain dehydrogenases/reductases (SDR) family.</text>
</comment>
<dbReference type="SUPFAM" id="SSF51735">
    <property type="entry name" value="NAD(P)-binding Rossmann-fold domains"/>
    <property type="match status" value="1"/>
</dbReference>
<dbReference type="PANTHER" id="PTHR43544">
    <property type="entry name" value="SHORT-CHAIN DEHYDROGENASE/REDUCTASE"/>
    <property type="match status" value="1"/>
</dbReference>
<name>A0A9P5N2Q1_9AGAM</name>
<evidence type="ECO:0000256" key="1">
    <source>
        <dbReference type="ARBA" id="ARBA00006484"/>
    </source>
</evidence>
<reference evidence="2" key="1">
    <citation type="submission" date="2019-10" db="EMBL/GenBank/DDBJ databases">
        <authorList>
            <consortium name="DOE Joint Genome Institute"/>
            <person name="Kuo A."/>
            <person name="Miyauchi S."/>
            <person name="Kiss E."/>
            <person name="Drula E."/>
            <person name="Kohler A."/>
            <person name="Sanchez-Garcia M."/>
            <person name="Andreopoulos B."/>
            <person name="Barry K.W."/>
            <person name="Bonito G."/>
            <person name="Buee M."/>
            <person name="Carver A."/>
            <person name="Chen C."/>
            <person name="Cichocki N."/>
            <person name="Clum A."/>
            <person name="Culley D."/>
            <person name="Crous P.W."/>
            <person name="Fauchery L."/>
            <person name="Girlanda M."/>
            <person name="Hayes R."/>
            <person name="Keri Z."/>
            <person name="LaButti K."/>
            <person name="Lipzen A."/>
            <person name="Lombard V."/>
            <person name="Magnuson J."/>
            <person name="Maillard F."/>
            <person name="Morin E."/>
            <person name="Murat C."/>
            <person name="Nolan M."/>
            <person name="Ohm R."/>
            <person name="Pangilinan J."/>
            <person name="Pereira M."/>
            <person name="Perotto S."/>
            <person name="Peter M."/>
            <person name="Riley R."/>
            <person name="Sitrit Y."/>
            <person name="Stielow B."/>
            <person name="Szollosi G."/>
            <person name="Zifcakova L."/>
            <person name="Stursova M."/>
            <person name="Spatafora J.W."/>
            <person name="Tedersoo L."/>
            <person name="Vaario L.-M."/>
            <person name="Yamada A."/>
            <person name="Yan M."/>
            <person name="Wang P."/>
            <person name="Xu J."/>
            <person name="Bruns T."/>
            <person name="Baldrian P."/>
            <person name="Vilgalys R."/>
            <person name="Henrissat B."/>
            <person name="Grigoriev I.V."/>
            <person name="Hibbett D."/>
            <person name="Nagy L.G."/>
            <person name="Martin F.M."/>
        </authorList>
    </citation>
    <scope>NUCLEOTIDE SEQUENCE</scope>
    <source>
        <strain evidence="2">Prilba</strain>
    </source>
</reference>
<dbReference type="Proteomes" id="UP000759537">
    <property type="component" value="Unassembled WGS sequence"/>
</dbReference>
<dbReference type="InterPro" id="IPR051468">
    <property type="entry name" value="Fungal_SecMetab_SDRs"/>
</dbReference>
<evidence type="ECO:0000313" key="3">
    <source>
        <dbReference type="Proteomes" id="UP000759537"/>
    </source>
</evidence>
<evidence type="ECO:0000313" key="2">
    <source>
        <dbReference type="EMBL" id="KAF8484985.1"/>
    </source>
</evidence>
<accession>A0A9P5N2Q1</accession>
<dbReference type="PANTHER" id="PTHR43544:SF12">
    <property type="entry name" value="NAD(P)-BINDING ROSSMANN-FOLD SUPERFAMILY PROTEIN"/>
    <property type="match status" value="1"/>
</dbReference>
<dbReference type="EMBL" id="WHVB01000003">
    <property type="protein sequence ID" value="KAF8484985.1"/>
    <property type="molecule type" value="Genomic_DNA"/>
</dbReference>
<protein>
    <recommendedName>
        <fullName evidence="4">NAD(P)-binding protein</fullName>
    </recommendedName>
</protein>
<comment type="caution">
    <text evidence="2">The sequence shown here is derived from an EMBL/GenBank/DDBJ whole genome shotgun (WGS) entry which is preliminary data.</text>
</comment>
<dbReference type="AlphaFoldDB" id="A0A9P5N2Q1"/>
<organism evidence="2 3">
    <name type="scientific">Russula ochroleuca</name>
    <dbReference type="NCBI Taxonomy" id="152965"/>
    <lineage>
        <taxon>Eukaryota</taxon>
        <taxon>Fungi</taxon>
        <taxon>Dikarya</taxon>
        <taxon>Basidiomycota</taxon>
        <taxon>Agaricomycotina</taxon>
        <taxon>Agaricomycetes</taxon>
        <taxon>Russulales</taxon>
        <taxon>Russulaceae</taxon>
        <taxon>Russula</taxon>
    </lineage>
</organism>
<dbReference type="Gene3D" id="3.40.50.720">
    <property type="entry name" value="NAD(P)-binding Rossmann-like Domain"/>
    <property type="match status" value="1"/>
</dbReference>
<sequence>MPAYPFALVCPSTRGLSLALTRRLLRSTNLPVYATYRSGSPLAVAKDILSPLENVEESRLNMLPLDLMREDSIAAAARQLSDSLPKDQEPYLHTAFMTGGMLQVEKQPADLDASIMQQTFQINVISHLLLIKHFGQFLPKAHSAAVDEGKLAKWVHITARLGSITDNKRGGWYSYRASKAALNQVIKTFDRQLQQRNSYAMCVGIHPGTVKTGLSRPFWNSIAEGTLFEADFAAERIVETVEQLEVAVRGNVWDWSGKQVPP</sequence>
<gene>
    <name evidence="2" type="ORF">DFH94DRAFT_624058</name>
</gene>
<evidence type="ECO:0008006" key="4">
    <source>
        <dbReference type="Google" id="ProtNLM"/>
    </source>
</evidence>
<dbReference type="GO" id="GO:0005737">
    <property type="term" value="C:cytoplasm"/>
    <property type="evidence" value="ECO:0007669"/>
    <property type="project" value="TreeGrafter"/>
</dbReference>